<reference evidence="1 2" key="1">
    <citation type="submission" date="2019-06" db="EMBL/GenBank/DDBJ databases">
        <title>Comparative genomics and metabolomics analyses of clavulanic acid producing Streptomyces species provides insight into specialized metabolism and evolution of beta-lactam biosynthetic gene clusters.</title>
        <authorList>
            <person name="Moore M.A."/>
            <person name="Cruz-Morales P."/>
            <person name="Barona Gomez F."/>
            <person name="Kapil T."/>
        </authorList>
    </citation>
    <scope>NUCLEOTIDE SEQUENCE [LARGE SCALE GENOMIC DNA]</scope>
    <source>
        <strain evidence="1 2">T-272</strain>
    </source>
</reference>
<organism evidence="1 2">
    <name type="scientific">Streptomyces katsurahamanus</name>
    <dbReference type="NCBI Taxonomy" id="2577098"/>
    <lineage>
        <taxon>Bacteria</taxon>
        <taxon>Bacillati</taxon>
        <taxon>Actinomycetota</taxon>
        <taxon>Actinomycetes</taxon>
        <taxon>Kitasatosporales</taxon>
        <taxon>Streptomycetaceae</taxon>
        <taxon>Streptomyces</taxon>
    </lineage>
</organism>
<sequence length="65" mass="6117">MSVSVCPVAPVTTCALSETDPGYAATAVAPVAATPVVVAVAAFGAGAAFGVAVTAAIGETQPVLE</sequence>
<evidence type="ECO:0000313" key="2">
    <source>
        <dbReference type="Proteomes" id="UP000460558"/>
    </source>
</evidence>
<gene>
    <name evidence="1" type="ORF">FFZ77_15845</name>
</gene>
<dbReference type="Proteomes" id="UP000460558">
    <property type="component" value="Unassembled WGS sequence"/>
</dbReference>
<name>A0ABW9NW03_9ACTN</name>
<dbReference type="EMBL" id="VDEQ01000158">
    <property type="protein sequence ID" value="MQS37044.1"/>
    <property type="molecule type" value="Genomic_DNA"/>
</dbReference>
<evidence type="ECO:0000313" key="1">
    <source>
        <dbReference type="EMBL" id="MQS37044.1"/>
    </source>
</evidence>
<protein>
    <submittedName>
        <fullName evidence="1">Uncharacterized protein</fullName>
    </submittedName>
</protein>
<accession>A0ABW9NW03</accession>
<proteinExistence type="predicted"/>
<dbReference type="RefSeq" id="WP_153483906.1">
    <property type="nucleotide sequence ID" value="NZ_VDEQ01000158.1"/>
</dbReference>
<keyword evidence="2" id="KW-1185">Reference proteome</keyword>
<comment type="caution">
    <text evidence="1">The sequence shown here is derived from an EMBL/GenBank/DDBJ whole genome shotgun (WGS) entry which is preliminary data.</text>
</comment>